<organism evidence="4 5">
    <name type="scientific">Salirhabdus euzebyi</name>
    <dbReference type="NCBI Taxonomy" id="394506"/>
    <lineage>
        <taxon>Bacteria</taxon>
        <taxon>Bacillati</taxon>
        <taxon>Bacillota</taxon>
        <taxon>Bacilli</taxon>
        <taxon>Bacillales</taxon>
        <taxon>Bacillaceae</taxon>
        <taxon>Salirhabdus</taxon>
    </lineage>
</organism>
<gene>
    <name evidence="4" type="ORF">HNQ94_001460</name>
</gene>
<evidence type="ECO:0000313" key="4">
    <source>
        <dbReference type="EMBL" id="MBB6453012.1"/>
    </source>
</evidence>
<accession>A0A841Q3R9</accession>
<evidence type="ECO:0008006" key="6">
    <source>
        <dbReference type="Google" id="ProtNLM"/>
    </source>
</evidence>
<dbReference type="Gene3D" id="2.60.40.2360">
    <property type="entry name" value="Intracellular proteinase inhibitor BsuPI"/>
    <property type="match status" value="1"/>
</dbReference>
<dbReference type="Pfam" id="PF12690">
    <property type="entry name" value="BsuPI"/>
    <property type="match status" value="1"/>
</dbReference>
<comment type="caution">
    <text evidence="4">The sequence shown here is derived from an EMBL/GenBank/DDBJ whole genome shotgun (WGS) entry which is preliminary data.</text>
</comment>
<feature type="domain" description="Intracellular proteinase inhibitor BsuPI" evidence="3">
    <location>
        <begin position="66"/>
        <end position="167"/>
    </location>
</feature>
<dbReference type="Proteomes" id="UP000581688">
    <property type="component" value="Unassembled WGS sequence"/>
</dbReference>
<reference evidence="4 5" key="1">
    <citation type="submission" date="2020-08" db="EMBL/GenBank/DDBJ databases">
        <title>Genomic Encyclopedia of Type Strains, Phase IV (KMG-IV): sequencing the most valuable type-strain genomes for metagenomic binning, comparative biology and taxonomic classification.</title>
        <authorList>
            <person name="Goeker M."/>
        </authorList>
    </citation>
    <scope>NUCLEOTIDE SEQUENCE [LARGE SCALE GENOMIC DNA]</scope>
    <source>
        <strain evidence="4 5">DSM 19612</strain>
    </source>
</reference>
<proteinExistence type="predicted"/>
<evidence type="ECO:0000259" key="2">
    <source>
        <dbReference type="Pfam" id="PF10648"/>
    </source>
</evidence>
<keyword evidence="5" id="KW-1185">Reference proteome</keyword>
<protein>
    <recommendedName>
        <fullName evidence="6">Immunoglobulin-like domain of spore germination</fullName>
    </recommendedName>
</protein>
<dbReference type="InterPro" id="IPR020481">
    <property type="entry name" value="Intracell_prot_inh_BsuPI"/>
</dbReference>
<dbReference type="Pfam" id="PF10648">
    <property type="entry name" value="Gmad2"/>
    <property type="match status" value="1"/>
</dbReference>
<evidence type="ECO:0000313" key="5">
    <source>
        <dbReference type="Proteomes" id="UP000581688"/>
    </source>
</evidence>
<feature type="compositionally biased region" description="Polar residues" evidence="1">
    <location>
        <begin position="27"/>
        <end position="37"/>
    </location>
</feature>
<feature type="domain" description="Bacterial spore germination immunoglobulin-like" evidence="2">
    <location>
        <begin position="215"/>
        <end position="287"/>
    </location>
</feature>
<evidence type="ECO:0000259" key="3">
    <source>
        <dbReference type="Pfam" id="PF12690"/>
    </source>
</evidence>
<evidence type="ECO:0000256" key="1">
    <source>
        <dbReference type="SAM" id="MobiDB-lite"/>
    </source>
</evidence>
<dbReference type="InterPro" id="IPR018911">
    <property type="entry name" value="Gmad2_Ig-like_dom"/>
</dbReference>
<dbReference type="InterPro" id="IPR038144">
    <property type="entry name" value="IPI"/>
</dbReference>
<dbReference type="RefSeq" id="WP_174495865.1">
    <property type="nucleotide sequence ID" value="NZ_CADDWK010000004.1"/>
</dbReference>
<sequence>MKKNLLIMITIFSVIFIMVGCGTSSSNQDATQASEGNMGTGEQLPTKQDLDDGKTKDITPLLESMEYSVDVETSNDQATFHMNLKNTTDEAVQFGFSSGQQFEIVVRDKATQQEVYRYSEGMMFTEAFVFVDMQPNDVKKWSFNWDYKGREGEKVGAGDYVATLTLLPSQLNEQGIDANPFVKDAEFSIPETEGDAQTSENTAFRQVEASGSNGHYVVTGEARVFEGAFSYYVEDGHNLLTDHLIKYVDAGAPTWSDFTIEINLEKEKLPTNGVLTLVLFEASPKDGKPTNEKKVLLEQFK</sequence>
<dbReference type="EMBL" id="JACHGH010000004">
    <property type="protein sequence ID" value="MBB6453012.1"/>
    <property type="molecule type" value="Genomic_DNA"/>
</dbReference>
<dbReference type="PROSITE" id="PS51257">
    <property type="entry name" value="PROKAR_LIPOPROTEIN"/>
    <property type="match status" value="1"/>
</dbReference>
<feature type="region of interest" description="Disordered" evidence="1">
    <location>
        <begin position="27"/>
        <end position="55"/>
    </location>
</feature>
<dbReference type="AlphaFoldDB" id="A0A841Q3R9"/>
<name>A0A841Q3R9_9BACI</name>